<keyword evidence="1" id="KW-0812">Transmembrane</keyword>
<dbReference type="AlphaFoldDB" id="A0A1T5F6B0"/>
<dbReference type="RefSeq" id="WP_217699667.1">
    <property type="nucleotide sequence ID" value="NZ_FUZF01000014.1"/>
</dbReference>
<evidence type="ECO:0000313" key="2">
    <source>
        <dbReference type="EMBL" id="SKB91650.1"/>
    </source>
</evidence>
<reference evidence="3" key="1">
    <citation type="submission" date="2017-02" db="EMBL/GenBank/DDBJ databases">
        <authorList>
            <person name="Varghese N."/>
            <person name="Submissions S."/>
        </authorList>
    </citation>
    <scope>NUCLEOTIDE SEQUENCE [LARGE SCALE GENOMIC DNA]</scope>
    <source>
        <strain evidence="3">DSM 24091</strain>
    </source>
</reference>
<accession>A0A1T5F6B0</accession>
<evidence type="ECO:0000313" key="3">
    <source>
        <dbReference type="Proteomes" id="UP000190150"/>
    </source>
</evidence>
<feature type="transmembrane region" description="Helical" evidence="1">
    <location>
        <begin position="5"/>
        <end position="25"/>
    </location>
</feature>
<dbReference type="STRING" id="1513896.SAMN05660841_03070"/>
<organism evidence="2 3">
    <name type="scientific">Sphingobacterium nematocida</name>
    <dbReference type="NCBI Taxonomy" id="1513896"/>
    <lineage>
        <taxon>Bacteria</taxon>
        <taxon>Pseudomonadati</taxon>
        <taxon>Bacteroidota</taxon>
        <taxon>Sphingobacteriia</taxon>
        <taxon>Sphingobacteriales</taxon>
        <taxon>Sphingobacteriaceae</taxon>
        <taxon>Sphingobacterium</taxon>
    </lineage>
</organism>
<keyword evidence="1" id="KW-0472">Membrane</keyword>
<dbReference type="Proteomes" id="UP000190150">
    <property type="component" value="Unassembled WGS sequence"/>
</dbReference>
<evidence type="ECO:0000256" key="1">
    <source>
        <dbReference type="SAM" id="Phobius"/>
    </source>
</evidence>
<keyword evidence="1" id="KW-1133">Transmembrane helix</keyword>
<proteinExistence type="predicted"/>
<keyword evidence="3" id="KW-1185">Reference proteome</keyword>
<sequence>MRRKIYIIIGILILVILSIAGYVVVDQLSHWGSPTGGRGPNYPYFITNEPTIVKKIVVPKGTKLTYEEHFFKAGQQIKIMNEKKLTGIELPEGKTIDWGGVPVFMIIKFYNPGMQGYSLYPDFNQLNNNKKTKFSKLWEGAGCIDALGITVKNTDDWSFNINNITKVSDCGVNSLYYIDDEKRKKQEQLPDELYKELKKVNLQ</sequence>
<name>A0A1T5F6B0_9SPHI</name>
<gene>
    <name evidence="2" type="ORF">SAMN05660841_03070</name>
</gene>
<protein>
    <submittedName>
        <fullName evidence="2">Uncharacterized protein</fullName>
    </submittedName>
</protein>
<dbReference type="EMBL" id="FUZF01000014">
    <property type="protein sequence ID" value="SKB91650.1"/>
    <property type="molecule type" value="Genomic_DNA"/>
</dbReference>